<evidence type="ECO:0000313" key="1">
    <source>
        <dbReference type="EMBL" id="QNJ96769.1"/>
    </source>
</evidence>
<dbReference type="AlphaFoldDB" id="A0A7G8PR03"/>
<evidence type="ECO:0000313" key="2">
    <source>
        <dbReference type="Proteomes" id="UP000515514"/>
    </source>
</evidence>
<dbReference type="PROSITE" id="PS51257">
    <property type="entry name" value="PROKAR_LIPOPROTEIN"/>
    <property type="match status" value="1"/>
</dbReference>
<keyword evidence="2" id="KW-1185">Reference proteome</keyword>
<name>A0A7G8PR03_9FLAO</name>
<sequence>MKNVVILCLIAIFTVACNQTDKKQNDESEIETESIAMATEYSSIGDEISSEDVMTTEEIAEKYKSMKPGDTIAITFKSKVNAVCQNKGCWMKMDMGDAESMVKFKDYGFFMPKDLAGAEVIVGGVAFVEEMSVEDQRHFAEDAGKSKEEIAAITEPKRTLSFISNGVLIPEDYQNQ</sequence>
<dbReference type="Proteomes" id="UP000515514">
    <property type="component" value="Chromosome"/>
</dbReference>
<protein>
    <recommendedName>
        <fullName evidence="3">DUF4920 domain-containing protein</fullName>
    </recommendedName>
</protein>
<dbReference type="Pfam" id="PF16267">
    <property type="entry name" value="DUF4920"/>
    <property type="match status" value="1"/>
</dbReference>
<dbReference type="InterPro" id="IPR032577">
    <property type="entry name" value="DUF4920"/>
</dbReference>
<dbReference type="RefSeq" id="WP_186989917.1">
    <property type="nucleotide sequence ID" value="NZ_CP052909.1"/>
</dbReference>
<proteinExistence type="predicted"/>
<gene>
    <name evidence="1" type="ORF">ALE3EI_0179</name>
</gene>
<organism evidence="1 2">
    <name type="scientific">Constantimarinum furrinae</name>
    <dbReference type="NCBI Taxonomy" id="2562285"/>
    <lineage>
        <taxon>Bacteria</taxon>
        <taxon>Pseudomonadati</taxon>
        <taxon>Bacteroidota</taxon>
        <taxon>Flavobacteriia</taxon>
        <taxon>Flavobacteriales</taxon>
        <taxon>Flavobacteriaceae</taxon>
        <taxon>Altibacter/Constantimarinum group</taxon>
        <taxon>Constantimarinum</taxon>
    </lineage>
</organism>
<evidence type="ECO:0008006" key="3">
    <source>
        <dbReference type="Google" id="ProtNLM"/>
    </source>
</evidence>
<dbReference type="EMBL" id="CP052909">
    <property type="protein sequence ID" value="QNJ96769.1"/>
    <property type="molecule type" value="Genomic_DNA"/>
</dbReference>
<accession>A0A7G8PR03</accession>
<dbReference type="KEGG" id="alti:ALE3EI_0179"/>
<reference evidence="1 2" key="1">
    <citation type="submission" date="2020-04" db="EMBL/GenBank/DDBJ databases">
        <title>Genome sequence of Altibacter aquimarinus strain ALE3EI.</title>
        <authorList>
            <person name="Oh H.-M."/>
            <person name="Jang D."/>
        </authorList>
    </citation>
    <scope>NUCLEOTIDE SEQUENCE [LARGE SCALE GENOMIC DNA]</scope>
    <source>
        <strain evidence="1 2">ALE3EI</strain>
    </source>
</reference>